<feature type="compositionally biased region" description="Basic and acidic residues" evidence="1">
    <location>
        <begin position="29"/>
        <end position="38"/>
    </location>
</feature>
<comment type="caution">
    <text evidence="2">The sequence shown here is derived from an EMBL/GenBank/DDBJ whole genome shotgun (WGS) entry which is preliminary data.</text>
</comment>
<name>A0A3L8DJV7_OOCBI</name>
<proteinExistence type="predicted"/>
<gene>
    <name evidence="2" type="ORF">DMN91_007300</name>
</gene>
<dbReference type="EMBL" id="QOIP01000007">
    <property type="protein sequence ID" value="RLU20687.1"/>
    <property type="molecule type" value="Genomic_DNA"/>
</dbReference>
<sequence length="112" mass="12428">MRRPLTRHLSEGGGGGATADAAGRRQRSSAKEGGDERGYTWACRDYGHHLSFGDLLKTPTPLPDCRGRATISPEQPRNAAIHRHAHFRKDRLLVLRPFEKDVTVGVNRMQAT</sequence>
<reference evidence="2" key="2">
    <citation type="submission" date="2018-07" db="EMBL/GenBank/DDBJ databases">
        <authorList>
            <person name="Mckenzie S.K."/>
            <person name="Kronauer D.J.C."/>
        </authorList>
    </citation>
    <scope>NUCLEOTIDE SEQUENCE</scope>
    <source>
        <strain evidence="2">Clonal line C1</strain>
    </source>
</reference>
<organism evidence="2">
    <name type="scientific">Ooceraea biroi</name>
    <name type="common">Clonal raider ant</name>
    <name type="synonym">Cerapachys biroi</name>
    <dbReference type="NCBI Taxonomy" id="2015173"/>
    <lineage>
        <taxon>Eukaryota</taxon>
        <taxon>Metazoa</taxon>
        <taxon>Ecdysozoa</taxon>
        <taxon>Arthropoda</taxon>
        <taxon>Hexapoda</taxon>
        <taxon>Insecta</taxon>
        <taxon>Pterygota</taxon>
        <taxon>Neoptera</taxon>
        <taxon>Endopterygota</taxon>
        <taxon>Hymenoptera</taxon>
        <taxon>Apocrita</taxon>
        <taxon>Aculeata</taxon>
        <taxon>Formicoidea</taxon>
        <taxon>Formicidae</taxon>
        <taxon>Dorylinae</taxon>
        <taxon>Ooceraea</taxon>
    </lineage>
</organism>
<dbReference type="OrthoDB" id="2499658at2759"/>
<protein>
    <submittedName>
        <fullName evidence="2">Uncharacterized protein</fullName>
    </submittedName>
</protein>
<reference evidence="2" key="1">
    <citation type="journal article" date="2018" name="Genome Res.">
        <title>The genomic architecture and molecular evolution of ant odorant receptors.</title>
        <authorList>
            <person name="McKenzie S.K."/>
            <person name="Kronauer D.J.C."/>
        </authorList>
    </citation>
    <scope>NUCLEOTIDE SEQUENCE [LARGE SCALE GENOMIC DNA]</scope>
    <source>
        <strain evidence="2">Clonal line C1</strain>
    </source>
</reference>
<dbReference type="AlphaFoldDB" id="A0A3L8DJV7"/>
<accession>A0A3L8DJV7</accession>
<evidence type="ECO:0000256" key="1">
    <source>
        <dbReference type="SAM" id="MobiDB-lite"/>
    </source>
</evidence>
<feature type="region of interest" description="Disordered" evidence="1">
    <location>
        <begin position="1"/>
        <end position="38"/>
    </location>
</feature>
<dbReference type="Proteomes" id="UP000279307">
    <property type="component" value="Chromosome 7"/>
</dbReference>
<evidence type="ECO:0000313" key="2">
    <source>
        <dbReference type="EMBL" id="RLU20687.1"/>
    </source>
</evidence>